<protein>
    <recommendedName>
        <fullName evidence="6">Hydroxysteroid 17-beta dehydrogenase 12</fullName>
    </recommendedName>
</protein>
<dbReference type="SUPFAM" id="SSF51735">
    <property type="entry name" value="NAD(P)-binding Rossmann-fold domains"/>
    <property type="match status" value="1"/>
</dbReference>
<dbReference type="AlphaFoldDB" id="A0A803T4R4"/>
<dbReference type="PANTHER" id="PTHR43899:SF10">
    <property type="entry name" value="20BETA-HYDROXYSTEROID DEHYDROGENASE TYPE 2"/>
    <property type="match status" value="1"/>
</dbReference>
<evidence type="ECO:0000256" key="1">
    <source>
        <dbReference type="ARBA" id="ARBA00022955"/>
    </source>
</evidence>
<feature type="transmembrane region" description="Helical" evidence="3">
    <location>
        <begin position="49"/>
        <end position="73"/>
    </location>
</feature>
<accession>A0A803T4R4</accession>
<dbReference type="InterPro" id="IPR036291">
    <property type="entry name" value="NAD(P)-bd_dom_sf"/>
</dbReference>
<keyword evidence="1" id="KW-0444">Lipid biosynthesis</keyword>
<name>A0A803T4R4_ANOCA</name>
<reference evidence="4" key="3">
    <citation type="submission" date="2025-09" db="UniProtKB">
        <authorList>
            <consortium name="Ensembl"/>
        </authorList>
    </citation>
    <scope>IDENTIFICATION</scope>
</reference>
<dbReference type="InterPro" id="IPR002347">
    <property type="entry name" value="SDR_fam"/>
</dbReference>
<dbReference type="PANTHER" id="PTHR43899">
    <property type="entry name" value="RH59310P"/>
    <property type="match status" value="1"/>
</dbReference>
<dbReference type="InterPro" id="IPR051019">
    <property type="entry name" value="VLCFA-Steroid_DH"/>
</dbReference>
<evidence type="ECO:0000313" key="4">
    <source>
        <dbReference type="Ensembl" id="ENSACAP00000030204.1"/>
    </source>
</evidence>
<evidence type="ECO:0008006" key="6">
    <source>
        <dbReference type="Google" id="ProtNLM"/>
    </source>
</evidence>
<dbReference type="InParanoid" id="A0A803T4R4"/>
<keyword evidence="3" id="KW-0472">Membrane</keyword>
<dbReference type="Gene3D" id="3.40.50.720">
    <property type="entry name" value="NAD(P)-binding Rossmann-like Domain"/>
    <property type="match status" value="1"/>
</dbReference>
<reference evidence="4" key="2">
    <citation type="submission" date="2025-08" db="UniProtKB">
        <authorList>
            <consortium name="Ensembl"/>
        </authorList>
    </citation>
    <scope>IDENTIFICATION</scope>
</reference>
<keyword evidence="1" id="KW-0443">Lipid metabolism</keyword>
<dbReference type="Proteomes" id="UP000001646">
    <property type="component" value="Unplaced"/>
</dbReference>
<keyword evidence="3" id="KW-0812">Transmembrane</keyword>
<dbReference type="Pfam" id="PF00106">
    <property type="entry name" value="adh_short"/>
    <property type="match status" value="1"/>
</dbReference>
<organism evidence="4 5">
    <name type="scientific">Anolis carolinensis</name>
    <name type="common">Green anole</name>
    <name type="synonym">American chameleon</name>
    <dbReference type="NCBI Taxonomy" id="28377"/>
    <lineage>
        <taxon>Eukaryota</taxon>
        <taxon>Metazoa</taxon>
        <taxon>Chordata</taxon>
        <taxon>Craniata</taxon>
        <taxon>Vertebrata</taxon>
        <taxon>Euteleostomi</taxon>
        <taxon>Lepidosauria</taxon>
        <taxon>Squamata</taxon>
        <taxon>Bifurcata</taxon>
        <taxon>Unidentata</taxon>
        <taxon>Episquamata</taxon>
        <taxon>Toxicofera</taxon>
        <taxon>Iguania</taxon>
        <taxon>Dactyloidae</taxon>
        <taxon>Anolis</taxon>
    </lineage>
</organism>
<dbReference type="GO" id="GO:0016491">
    <property type="term" value="F:oxidoreductase activity"/>
    <property type="evidence" value="ECO:0007669"/>
    <property type="project" value="UniProtKB-KW"/>
</dbReference>
<keyword evidence="2" id="KW-0560">Oxidoreductase</keyword>
<dbReference type="GO" id="GO:0006694">
    <property type="term" value="P:steroid biosynthetic process"/>
    <property type="evidence" value="ECO:0007669"/>
    <property type="project" value="UniProtKB-KW"/>
</dbReference>
<keyword evidence="3" id="KW-1133">Transmembrane helix</keyword>
<dbReference type="Ensembl" id="ENSACAT00000040633.1">
    <property type="protein sequence ID" value="ENSACAP00000030204.1"/>
    <property type="gene ID" value="ENSACAG00000040163.1"/>
</dbReference>
<evidence type="ECO:0000256" key="2">
    <source>
        <dbReference type="ARBA" id="ARBA00023002"/>
    </source>
</evidence>
<sequence length="259" mass="29026">MYLGHAPELISPRLSCTSVVQCIGTRSFIPGKQSTGKVEMSPQNGISSLDLAFCLLGGAMALWMLLNISWVLWFKVRTHVLSEFRKGVDFSHYGTWAVVTGATTGIGKSYAHELAKKGLDIVLISRSMEKLKQVAAEIEELYGRNTRVIQADFTGGSEIYKSIEEALHGLEIGVLVHERLGELQHPFDLEDDGNHPSSNGRQEEGDHHQHLLWICLETHALRLDVQRQQGEMNTGWFSWVVQLLPCKSITLLERPHSHF</sequence>
<reference evidence="4" key="1">
    <citation type="submission" date="2009-12" db="EMBL/GenBank/DDBJ databases">
        <title>The Genome Sequence of Anolis carolinensis (Green Anole Lizard).</title>
        <authorList>
            <consortium name="The Genome Sequencing Platform"/>
            <person name="Di Palma F."/>
            <person name="Alfoldi J."/>
            <person name="Heiman D."/>
            <person name="Young S."/>
            <person name="Grabherr M."/>
            <person name="Johnson J."/>
            <person name="Lander E.S."/>
            <person name="Lindblad-Toh K."/>
        </authorList>
    </citation>
    <scope>NUCLEOTIDE SEQUENCE [LARGE SCALE GENOMIC DNA]</scope>
    <source>
        <strain evidence="4">JBL SC #1</strain>
    </source>
</reference>
<evidence type="ECO:0000256" key="3">
    <source>
        <dbReference type="SAM" id="Phobius"/>
    </source>
</evidence>
<keyword evidence="1" id="KW-0752">Steroid biosynthesis</keyword>
<proteinExistence type="predicted"/>
<evidence type="ECO:0000313" key="5">
    <source>
        <dbReference type="Proteomes" id="UP000001646"/>
    </source>
</evidence>
<keyword evidence="5" id="KW-1185">Reference proteome</keyword>
<dbReference type="GeneTree" id="ENSGT00940000163913"/>